<feature type="transmembrane region" description="Helical" evidence="1">
    <location>
        <begin position="63"/>
        <end position="86"/>
    </location>
</feature>
<dbReference type="EMBL" id="CP139487">
    <property type="protein sequence ID" value="WPU66936.1"/>
    <property type="molecule type" value="Genomic_DNA"/>
</dbReference>
<feature type="transmembrane region" description="Helical" evidence="1">
    <location>
        <begin position="98"/>
        <end position="117"/>
    </location>
</feature>
<keyword evidence="1" id="KW-0812">Transmembrane</keyword>
<dbReference type="RefSeq" id="WP_321399630.1">
    <property type="nucleotide sequence ID" value="NZ_CP139487.1"/>
</dbReference>
<keyword evidence="3" id="KW-1185">Reference proteome</keyword>
<evidence type="ECO:0000313" key="2">
    <source>
        <dbReference type="EMBL" id="WPU66936.1"/>
    </source>
</evidence>
<evidence type="ECO:0008006" key="4">
    <source>
        <dbReference type="Google" id="ProtNLM"/>
    </source>
</evidence>
<dbReference type="Proteomes" id="UP001324634">
    <property type="component" value="Chromosome"/>
</dbReference>
<proteinExistence type="predicted"/>
<evidence type="ECO:0000256" key="1">
    <source>
        <dbReference type="SAM" id="Phobius"/>
    </source>
</evidence>
<reference evidence="2 3" key="1">
    <citation type="submission" date="2023-11" db="EMBL/GenBank/DDBJ databases">
        <title>Peredibacter starrii A3.12.</title>
        <authorList>
            <person name="Mitchell R.J."/>
        </authorList>
    </citation>
    <scope>NUCLEOTIDE SEQUENCE [LARGE SCALE GENOMIC DNA]</scope>
    <source>
        <strain evidence="2 3">A3.12</strain>
    </source>
</reference>
<accession>A0AAX4HU62</accession>
<evidence type="ECO:0000313" key="3">
    <source>
        <dbReference type="Proteomes" id="UP001324634"/>
    </source>
</evidence>
<gene>
    <name evidence="2" type="ORF">SOO65_09255</name>
</gene>
<organism evidence="2 3">
    <name type="scientific">Peredibacter starrii</name>
    <dbReference type="NCBI Taxonomy" id="28202"/>
    <lineage>
        <taxon>Bacteria</taxon>
        <taxon>Pseudomonadati</taxon>
        <taxon>Bdellovibrionota</taxon>
        <taxon>Bacteriovoracia</taxon>
        <taxon>Bacteriovoracales</taxon>
        <taxon>Bacteriovoracaceae</taxon>
        <taxon>Peredibacter</taxon>
    </lineage>
</organism>
<sequence length="278" mass="28596">MAKFYSSDSPLEVDSESSHALISLRAIGAGLVISFFTMTGLLGLGLAFGGIGLEDGFSAKSAGVFTGVWFIVSALISIFVGSYFAARVSKFRLGRVGSAQGLVIAALFLGFFLYQTVAAISSAGSLAGSAIGKTAGALGQGASMASQNDAITGTLRGITQDALGDLNLRSNPTELAQSIGGRLLRGDTEGAKNILAREAGITPTEADSRIAIMKSQVDKAMTDAREGTATALKSTGWSLFLLVALGAIASILGGALGSVANFRRPLVREGYFNREVRA</sequence>
<keyword evidence="1" id="KW-1133">Transmembrane helix</keyword>
<dbReference type="KEGG" id="psti:SOO65_09255"/>
<dbReference type="AlphaFoldDB" id="A0AAX4HU62"/>
<name>A0AAX4HU62_9BACT</name>
<feature type="transmembrane region" description="Helical" evidence="1">
    <location>
        <begin position="26"/>
        <end position="51"/>
    </location>
</feature>
<protein>
    <recommendedName>
        <fullName evidence="4">PhnA-like protein</fullName>
    </recommendedName>
</protein>
<keyword evidence="1" id="KW-0472">Membrane</keyword>
<feature type="transmembrane region" description="Helical" evidence="1">
    <location>
        <begin position="237"/>
        <end position="259"/>
    </location>
</feature>